<evidence type="ECO:0000313" key="2">
    <source>
        <dbReference type="Proteomes" id="UP000653305"/>
    </source>
</evidence>
<name>A0A830CSU4_9LAMI</name>
<dbReference type="PANTHER" id="PTHR36734">
    <property type="entry name" value="YCF37-LIKE PROTEIN"/>
    <property type="match status" value="1"/>
</dbReference>
<keyword evidence="2" id="KW-1185">Reference proteome</keyword>
<sequence>YFFLFLPFFLSFFRTKLKKKRINILKKSFNLQPNNTKSRLTSKPISHVLHNFIHRSSPSSTCAPHPQKAHVRKHAPAALPTRRQCLLLLTAATTTFKVTEMRSRVQDIPLFGLRQGLRKAEQEAEQIVKKGFEAAEKGVVTVEKGIEAAEKGVEASEKGIEAAEREIETVVSFGGLAQAGAVAGAEVVGALITTSVVNGILGPETQKS</sequence>
<gene>
    <name evidence="1" type="ORF">PHJA_002214800</name>
</gene>
<comment type="caution">
    <text evidence="1">The sequence shown here is derived from an EMBL/GenBank/DDBJ whole genome shotgun (WGS) entry which is preliminary data.</text>
</comment>
<dbReference type="OrthoDB" id="782330at2759"/>
<accession>A0A830CSU4</accession>
<dbReference type="PANTHER" id="PTHR36734:SF1">
    <property type="entry name" value="OS02G0815300 PROTEIN"/>
    <property type="match status" value="1"/>
</dbReference>
<organism evidence="1 2">
    <name type="scientific">Phtheirospermum japonicum</name>
    <dbReference type="NCBI Taxonomy" id="374723"/>
    <lineage>
        <taxon>Eukaryota</taxon>
        <taxon>Viridiplantae</taxon>
        <taxon>Streptophyta</taxon>
        <taxon>Embryophyta</taxon>
        <taxon>Tracheophyta</taxon>
        <taxon>Spermatophyta</taxon>
        <taxon>Magnoliopsida</taxon>
        <taxon>eudicotyledons</taxon>
        <taxon>Gunneridae</taxon>
        <taxon>Pentapetalae</taxon>
        <taxon>asterids</taxon>
        <taxon>lamiids</taxon>
        <taxon>Lamiales</taxon>
        <taxon>Orobanchaceae</taxon>
        <taxon>Orobanchaceae incertae sedis</taxon>
        <taxon>Phtheirospermum</taxon>
    </lineage>
</organism>
<dbReference type="Proteomes" id="UP000653305">
    <property type="component" value="Unassembled WGS sequence"/>
</dbReference>
<dbReference type="GO" id="GO:0009534">
    <property type="term" value="C:chloroplast thylakoid"/>
    <property type="evidence" value="ECO:0007669"/>
    <property type="project" value="TreeGrafter"/>
</dbReference>
<evidence type="ECO:0000313" key="1">
    <source>
        <dbReference type="EMBL" id="GFQ00709.1"/>
    </source>
</evidence>
<reference evidence="1" key="1">
    <citation type="submission" date="2020-07" db="EMBL/GenBank/DDBJ databases">
        <title>Ethylene signaling mediates host invasion by parasitic plants.</title>
        <authorList>
            <person name="Yoshida S."/>
        </authorList>
    </citation>
    <scope>NUCLEOTIDE SEQUENCE</scope>
    <source>
        <strain evidence="1">Okayama</strain>
    </source>
</reference>
<feature type="non-terminal residue" evidence="1">
    <location>
        <position position="1"/>
    </location>
</feature>
<protein>
    <submittedName>
        <fullName evidence="1">Uncharacterized protein</fullName>
    </submittedName>
</protein>
<proteinExistence type="predicted"/>
<dbReference type="AlphaFoldDB" id="A0A830CSU4"/>
<dbReference type="EMBL" id="BMAC01000640">
    <property type="protein sequence ID" value="GFQ00709.1"/>
    <property type="molecule type" value="Genomic_DNA"/>
</dbReference>